<dbReference type="PANTHER" id="PTHR22911">
    <property type="entry name" value="ACYL-MALONYL CONDENSING ENZYME-RELATED"/>
    <property type="match status" value="1"/>
</dbReference>
<feature type="transmembrane region" description="Helical" evidence="6">
    <location>
        <begin position="184"/>
        <end position="202"/>
    </location>
</feature>
<name>A0A8H6CIT0_9LECA</name>
<feature type="transmembrane region" description="Helical" evidence="6">
    <location>
        <begin position="365"/>
        <end position="384"/>
    </location>
</feature>
<reference evidence="8 9" key="1">
    <citation type="journal article" date="2020" name="Genomics">
        <title>Complete, high-quality genomes from long-read metagenomic sequencing of two wolf lichen thalli reveals enigmatic genome architecture.</title>
        <authorList>
            <person name="McKenzie S.K."/>
            <person name="Walston R.F."/>
            <person name="Allen J.L."/>
        </authorList>
    </citation>
    <scope>NUCLEOTIDE SEQUENCE [LARGE SCALE GENOMIC DNA]</scope>
    <source>
        <strain evidence="8">WasteWater1</strain>
    </source>
</reference>
<protein>
    <recommendedName>
        <fullName evidence="7">EamA domain-containing protein</fullName>
    </recommendedName>
</protein>
<dbReference type="Proteomes" id="UP000593566">
    <property type="component" value="Unassembled WGS sequence"/>
</dbReference>
<keyword evidence="3 6" id="KW-1133">Transmembrane helix</keyword>
<feature type="transmembrane region" description="Helical" evidence="6">
    <location>
        <begin position="300"/>
        <end position="320"/>
    </location>
</feature>
<dbReference type="AlphaFoldDB" id="A0A8H6CIT0"/>
<feature type="region of interest" description="Disordered" evidence="5">
    <location>
        <begin position="1"/>
        <end position="46"/>
    </location>
</feature>
<keyword evidence="4 6" id="KW-0472">Membrane</keyword>
<evidence type="ECO:0000256" key="6">
    <source>
        <dbReference type="SAM" id="Phobius"/>
    </source>
</evidence>
<feature type="transmembrane region" description="Helical" evidence="6">
    <location>
        <begin position="332"/>
        <end position="353"/>
    </location>
</feature>
<keyword evidence="9" id="KW-1185">Reference proteome</keyword>
<feature type="transmembrane region" description="Helical" evidence="6">
    <location>
        <begin position="150"/>
        <end position="172"/>
    </location>
</feature>
<dbReference type="SUPFAM" id="SSF103481">
    <property type="entry name" value="Multidrug resistance efflux transporter EmrE"/>
    <property type="match status" value="2"/>
</dbReference>
<feature type="transmembrane region" description="Helical" evidence="6">
    <location>
        <begin position="419"/>
        <end position="437"/>
    </location>
</feature>
<comment type="caution">
    <text evidence="8">The sequence shown here is derived from an EMBL/GenBank/DDBJ whole genome shotgun (WGS) entry which is preliminary data.</text>
</comment>
<dbReference type="RefSeq" id="XP_037153200.1">
    <property type="nucleotide sequence ID" value="XM_037301566.1"/>
</dbReference>
<dbReference type="InterPro" id="IPR000620">
    <property type="entry name" value="EamA_dom"/>
</dbReference>
<dbReference type="InterPro" id="IPR037185">
    <property type="entry name" value="EmrE-like"/>
</dbReference>
<dbReference type="EMBL" id="JACCJB010000009">
    <property type="protein sequence ID" value="KAF6224140.1"/>
    <property type="molecule type" value="Genomic_DNA"/>
</dbReference>
<evidence type="ECO:0000256" key="4">
    <source>
        <dbReference type="ARBA" id="ARBA00023136"/>
    </source>
</evidence>
<feature type="domain" description="EamA" evidence="7">
    <location>
        <begin position="146"/>
        <end position="254"/>
    </location>
</feature>
<accession>A0A8H6CIT0</accession>
<keyword evidence="2 6" id="KW-0812">Transmembrane</keyword>
<evidence type="ECO:0000256" key="1">
    <source>
        <dbReference type="ARBA" id="ARBA00004141"/>
    </source>
</evidence>
<evidence type="ECO:0000313" key="9">
    <source>
        <dbReference type="Proteomes" id="UP000593566"/>
    </source>
</evidence>
<evidence type="ECO:0000256" key="2">
    <source>
        <dbReference type="ARBA" id="ARBA00022692"/>
    </source>
</evidence>
<dbReference type="GO" id="GO:0016020">
    <property type="term" value="C:membrane"/>
    <property type="evidence" value="ECO:0007669"/>
    <property type="project" value="UniProtKB-SubCell"/>
</dbReference>
<evidence type="ECO:0000256" key="3">
    <source>
        <dbReference type="ARBA" id="ARBA00022989"/>
    </source>
</evidence>
<comment type="subcellular location">
    <subcellularLocation>
        <location evidence="1">Membrane</location>
        <topology evidence="1">Multi-pass membrane protein</topology>
    </subcellularLocation>
</comment>
<dbReference type="GeneID" id="59339104"/>
<evidence type="ECO:0000259" key="7">
    <source>
        <dbReference type="Pfam" id="PF00892"/>
    </source>
</evidence>
<proteinExistence type="predicted"/>
<dbReference type="PANTHER" id="PTHR22911:SF6">
    <property type="entry name" value="SOLUTE CARRIER FAMILY 35 MEMBER G1"/>
    <property type="match status" value="1"/>
</dbReference>
<sequence>MFLSSSKSEVEGEGEGEQKDFPASVLENSLSKAVHGNPSAKTSNHHPYLDVPLQSAFARSSDTLSDLSTYSADNENERCTGRLLTVSSAGRLLSSSPAPSPMTWKETFRLSWASNKGLALVMLAQLFGVMMNVTIRLLETAGTSGPGMHPFQILFARMIGTLVLSGIYQWWAKLSPFGSREVRGLLIARGVGGFFGVYGMYYSLQYLPLSDATVITFLAPIVACWACSYLLHEPFGGNEQVAGIVSFLGVVLIARPTSLLPHRSDVPPVASGAGDGLPSTNVTMPADLWGPNHVTSAQRLSAVGVALIGVLGAASAYTTIRCIGKRAHPLVSVNYFAAWSTLVSTVALLAVPGIDFQLPANLRQWIYLVFLGICGFLMQFLLTAGLQHEKGSRATNMVYTQMLFALAFDKIVFNTTPGAWGIAGSSLILGSALYVALHNNNKKNDTQVRGDVRGDEELALVGDDAIESDFNNGTGPLRGVQEVQLRTLRV</sequence>
<organism evidence="8 9">
    <name type="scientific">Letharia lupina</name>
    <dbReference type="NCBI Taxonomy" id="560253"/>
    <lineage>
        <taxon>Eukaryota</taxon>
        <taxon>Fungi</taxon>
        <taxon>Dikarya</taxon>
        <taxon>Ascomycota</taxon>
        <taxon>Pezizomycotina</taxon>
        <taxon>Lecanoromycetes</taxon>
        <taxon>OSLEUM clade</taxon>
        <taxon>Lecanoromycetidae</taxon>
        <taxon>Lecanorales</taxon>
        <taxon>Lecanorineae</taxon>
        <taxon>Parmeliaceae</taxon>
        <taxon>Letharia</taxon>
    </lineage>
</organism>
<feature type="transmembrane region" description="Helical" evidence="6">
    <location>
        <begin position="118"/>
        <end position="138"/>
    </location>
</feature>
<dbReference type="Pfam" id="PF00892">
    <property type="entry name" value="EamA"/>
    <property type="match status" value="2"/>
</dbReference>
<feature type="transmembrane region" description="Helical" evidence="6">
    <location>
        <begin position="214"/>
        <end position="232"/>
    </location>
</feature>
<gene>
    <name evidence="8" type="ORF">HO133_010714</name>
</gene>
<feature type="domain" description="EamA" evidence="7">
    <location>
        <begin position="307"/>
        <end position="435"/>
    </location>
</feature>
<evidence type="ECO:0000256" key="5">
    <source>
        <dbReference type="SAM" id="MobiDB-lite"/>
    </source>
</evidence>
<evidence type="ECO:0000313" key="8">
    <source>
        <dbReference type="EMBL" id="KAF6224140.1"/>
    </source>
</evidence>